<dbReference type="PROSITE" id="PS51935">
    <property type="entry name" value="NLPC_P60"/>
    <property type="match status" value="1"/>
</dbReference>
<dbReference type="AlphaFoldDB" id="A0A6S6U5N9"/>
<sequence>MKNLILYFMLLTSFTLANANNIFIIKNKDGKILKGKKITHNENYDKLLAEQEAILKELERNKLLAEQNKILGQLSDLSNKRNHLAQSAVDYNKENILKNAKTHLGGKYVWGGTHPKGFDCSGYTQYIYKKEGVKIPRTAYQQSKVGKEVSRFRLKKGDLLFFLTDKSRNIPVTHVGIYIGDGKFIHAASKRKGIIITSLNDSKYSLLFVKATRIIK</sequence>
<feature type="chain" id="PRO_5027791512" evidence="6">
    <location>
        <begin position="20"/>
        <end position="216"/>
    </location>
</feature>
<evidence type="ECO:0000259" key="7">
    <source>
        <dbReference type="PROSITE" id="PS51935"/>
    </source>
</evidence>
<dbReference type="GO" id="GO:0008234">
    <property type="term" value="F:cysteine-type peptidase activity"/>
    <property type="evidence" value="ECO:0007669"/>
    <property type="project" value="UniProtKB-KW"/>
</dbReference>
<dbReference type="PANTHER" id="PTHR47053:SF1">
    <property type="entry name" value="MUREIN DD-ENDOPEPTIDASE MEPH-RELATED"/>
    <property type="match status" value="1"/>
</dbReference>
<dbReference type="InterPro" id="IPR000064">
    <property type="entry name" value="NLP_P60_dom"/>
</dbReference>
<evidence type="ECO:0000256" key="1">
    <source>
        <dbReference type="ARBA" id="ARBA00007074"/>
    </source>
</evidence>
<dbReference type="Pfam" id="PF00877">
    <property type="entry name" value="NLPC_P60"/>
    <property type="match status" value="1"/>
</dbReference>
<evidence type="ECO:0000256" key="3">
    <source>
        <dbReference type="ARBA" id="ARBA00022801"/>
    </source>
</evidence>
<reference evidence="8" key="1">
    <citation type="submission" date="2020-01" db="EMBL/GenBank/DDBJ databases">
        <authorList>
            <person name="Meier V. D."/>
            <person name="Meier V D."/>
        </authorList>
    </citation>
    <scope>NUCLEOTIDE SEQUENCE</scope>
    <source>
        <strain evidence="8">HLG_WM_MAG_05</strain>
    </source>
</reference>
<dbReference type="Gene3D" id="3.90.1720.10">
    <property type="entry name" value="endopeptidase domain like (from Nostoc punctiforme)"/>
    <property type="match status" value="1"/>
</dbReference>
<organism evidence="8">
    <name type="scientific">uncultured Sulfurovum sp</name>
    <dbReference type="NCBI Taxonomy" id="269237"/>
    <lineage>
        <taxon>Bacteria</taxon>
        <taxon>Pseudomonadati</taxon>
        <taxon>Campylobacterota</taxon>
        <taxon>Epsilonproteobacteria</taxon>
        <taxon>Campylobacterales</taxon>
        <taxon>Sulfurovaceae</taxon>
        <taxon>Sulfurovum</taxon>
        <taxon>environmental samples</taxon>
    </lineage>
</organism>
<feature type="signal peptide" evidence="6">
    <location>
        <begin position="1"/>
        <end position="19"/>
    </location>
</feature>
<evidence type="ECO:0000256" key="6">
    <source>
        <dbReference type="SAM" id="SignalP"/>
    </source>
</evidence>
<keyword evidence="2" id="KW-0645">Protease</keyword>
<dbReference type="PANTHER" id="PTHR47053">
    <property type="entry name" value="MUREIN DD-ENDOPEPTIDASE MEPH-RELATED"/>
    <property type="match status" value="1"/>
</dbReference>
<keyword evidence="6" id="KW-0732">Signal</keyword>
<keyword evidence="3" id="KW-0378">Hydrolase</keyword>
<dbReference type="InterPro" id="IPR038765">
    <property type="entry name" value="Papain-like_cys_pep_sf"/>
</dbReference>
<protein>
    <submittedName>
        <fullName evidence="8">NLP/P60 family protein</fullName>
    </submittedName>
</protein>
<proteinExistence type="inferred from homology"/>
<gene>
    <name evidence="8" type="ORF">HELGO_WM6185</name>
</gene>
<name>A0A6S6U5N9_9BACT</name>
<accession>A0A6S6U5N9</accession>
<evidence type="ECO:0000256" key="2">
    <source>
        <dbReference type="ARBA" id="ARBA00022670"/>
    </source>
</evidence>
<dbReference type="GO" id="GO:0006508">
    <property type="term" value="P:proteolysis"/>
    <property type="evidence" value="ECO:0007669"/>
    <property type="project" value="UniProtKB-KW"/>
</dbReference>
<dbReference type="InterPro" id="IPR051202">
    <property type="entry name" value="Peptidase_C40"/>
</dbReference>
<dbReference type="SUPFAM" id="SSF54001">
    <property type="entry name" value="Cysteine proteinases"/>
    <property type="match status" value="1"/>
</dbReference>
<feature type="coiled-coil region" evidence="5">
    <location>
        <begin position="41"/>
        <end position="68"/>
    </location>
</feature>
<evidence type="ECO:0000256" key="5">
    <source>
        <dbReference type="SAM" id="Coils"/>
    </source>
</evidence>
<evidence type="ECO:0000256" key="4">
    <source>
        <dbReference type="ARBA" id="ARBA00022807"/>
    </source>
</evidence>
<comment type="similarity">
    <text evidence="1">Belongs to the peptidase C40 family.</text>
</comment>
<keyword evidence="4" id="KW-0788">Thiol protease</keyword>
<evidence type="ECO:0000313" key="8">
    <source>
        <dbReference type="EMBL" id="CAA6824073.1"/>
    </source>
</evidence>
<feature type="domain" description="NlpC/P60" evidence="7">
    <location>
        <begin position="90"/>
        <end position="215"/>
    </location>
</feature>
<keyword evidence="5" id="KW-0175">Coiled coil</keyword>
<dbReference type="EMBL" id="CACVAU010000072">
    <property type="protein sequence ID" value="CAA6824073.1"/>
    <property type="molecule type" value="Genomic_DNA"/>
</dbReference>